<dbReference type="PANTHER" id="PTHR32125:SF4">
    <property type="entry name" value="2-C-METHYL-D-ERYTHRITOL 4-PHOSPHATE CYTIDYLYLTRANSFERASE, CHLOROPLASTIC"/>
    <property type="match status" value="1"/>
</dbReference>
<dbReference type="CDD" id="cd02516">
    <property type="entry name" value="CDP-ME_synthetase"/>
    <property type="match status" value="1"/>
</dbReference>
<dbReference type="Gene3D" id="3.90.550.10">
    <property type="entry name" value="Spore Coat Polysaccharide Biosynthesis Protein SpsA, Chain A"/>
    <property type="match status" value="1"/>
</dbReference>
<evidence type="ECO:0000256" key="1">
    <source>
        <dbReference type="ARBA" id="ARBA00022679"/>
    </source>
</evidence>
<reference evidence="3" key="1">
    <citation type="submission" date="2019-08" db="EMBL/GenBank/DDBJ databases">
        <authorList>
            <person name="Kucharzyk K."/>
            <person name="Murdoch R.W."/>
            <person name="Higgins S."/>
            <person name="Loffler F."/>
        </authorList>
    </citation>
    <scope>NUCLEOTIDE SEQUENCE</scope>
</reference>
<accession>A0A645GXQ1</accession>
<dbReference type="EC" id="2.7.7.60" evidence="3"/>
<dbReference type="AlphaFoldDB" id="A0A645GXQ1"/>
<dbReference type="Pfam" id="PF01128">
    <property type="entry name" value="IspD"/>
    <property type="match status" value="1"/>
</dbReference>
<comment type="caution">
    <text evidence="3">The sequence shown here is derived from an EMBL/GenBank/DDBJ whole genome shotgun (WGS) entry which is preliminary data.</text>
</comment>
<proteinExistence type="predicted"/>
<keyword evidence="2 3" id="KW-0548">Nucleotidyltransferase</keyword>
<organism evidence="3">
    <name type="scientific">bioreactor metagenome</name>
    <dbReference type="NCBI Taxonomy" id="1076179"/>
    <lineage>
        <taxon>unclassified sequences</taxon>
        <taxon>metagenomes</taxon>
        <taxon>ecological metagenomes</taxon>
    </lineage>
</organism>
<evidence type="ECO:0000256" key="2">
    <source>
        <dbReference type="ARBA" id="ARBA00022695"/>
    </source>
</evidence>
<dbReference type="GO" id="GO:0050518">
    <property type="term" value="F:2-C-methyl-D-erythritol 4-phosphate cytidylyltransferase activity"/>
    <property type="evidence" value="ECO:0007669"/>
    <property type="project" value="UniProtKB-EC"/>
</dbReference>
<gene>
    <name evidence="3" type="primary">ispD_31</name>
    <name evidence="3" type="ORF">SDC9_178982</name>
</gene>
<dbReference type="InterPro" id="IPR050088">
    <property type="entry name" value="IspD/TarI_cytidylyltransf_bact"/>
</dbReference>
<dbReference type="EMBL" id="VSSQ01083053">
    <property type="protein sequence ID" value="MPN31508.1"/>
    <property type="molecule type" value="Genomic_DNA"/>
</dbReference>
<sequence length="197" mass="22420">MLMRTIQAFHRYNSQMKIVVVLPDEFQLLWEELCRLHDFIVPHKIVNGGETRFHSVKNGLVEIDDEEIVGVHDAARPFVGTDLIARCFEAAELHDCGVIPVVEEVNSVRLLTENGSRILDRQLLRVIQTPQVFPAVRLKRAYETVFDPAFTDDASVAEKSGVDIFLIKGEESNFKITTPFDLILAETVWQNNIKTTE</sequence>
<dbReference type="SUPFAM" id="SSF53448">
    <property type="entry name" value="Nucleotide-diphospho-sugar transferases"/>
    <property type="match status" value="1"/>
</dbReference>
<name>A0A645GXQ1_9ZZZZ</name>
<dbReference type="InterPro" id="IPR029044">
    <property type="entry name" value="Nucleotide-diphossugar_trans"/>
</dbReference>
<protein>
    <submittedName>
        <fullName evidence="3">2-C-methyl-D-erythritol 4-phosphate cytidylyltransferase</fullName>
        <ecNumber evidence="3">2.7.7.60</ecNumber>
    </submittedName>
</protein>
<keyword evidence="1 3" id="KW-0808">Transferase</keyword>
<evidence type="ECO:0000313" key="3">
    <source>
        <dbReference type="EMBL" id="MPN31508.1"/>
    </source>
</evidence>
<dbReference type="PANTHER" id="PTHR32125">
    <property type="entry name" value="2-C-METHYL-D-ERYTHRITOL 4-PHOSPHATE CYTIDYLYLTRANSFERASE, CHLOROPLASTIC"/>
    <property type="match status" value="1"/>
</dbReference>
<dbReference type="InterPro" id="IPR034683">
    <property type="entry name" value="IspD/TarI"/>
</dbReference>